<dbReference type="PANTHER" id="PTHR47567">
    <property type="entry name" value="MITOCHONDRIAL SUBSTRATE/SOLUTE CARRIER"/>
    <property type="match status" value="1"/>
</dbReference>
<dbReference type="InterPro" id="IPR018108">
    <property type="entry name" value="MCP_transmembrane"/>
</dbReference>
<comment type="similarity">
    <text evidence="6">Belongs to the mitochondrial carrier (TC 2.A.29) family.</text>
</comment>
<dbReference type="EMBL" id="ML170188">
    <property type="protein sequence ID" value="TDL20458.1"/>
    <property type="molecule type" value="Genomic_DNA"/>
</dbReference>
<protein>
    <submittedName>
        <fullName evidence="9">Mitochondrial carrier</fullName>
    </submittedName>
</protein>
<keyword evidence="2 5" id="KW-0812">Transmembrane</keyword>
<name>A0A4Y7PZM7_9AGAM</name>
<feature type="repeat" description="Solcar" evidence="5">
    <location>
        <begin position="191"/>
        <end position="271"/>
    </location>
</feature>
<reference evidence="9 10" key="1">
    <citation type="submission" date="2018-06" db="EMBL/GenBank/DDBJ databases">
        <title>A transcriptomic atlas of mushroom development highlights an independent origin of complex multicellularity.</title>
        <authorList>
            <consortium name="DOE Joint Genome Institute"/>
            <person name="Krizsan K."/>
            <person name="Almasi E."/>
            <person name="Merenyi Z."/>
            <person name="Sahu N."/>
            <person name="Viragh M."/>
            <person name="Koszo T."/>
            <person name="Mondo S."/>
            <person name="Kiss B."/>
            <person name="Balint B."/>
            <person name="Kues U."/>
            <person name="Barry K."/>
            <person name="Hegedus J.C."/>
            <person name="Henrissat B."/>
            <person name="Johnson J."/>
            <person name="Lipzen A."/>
            <person name="Ohm R."/>
            <person name="Nagy I."/>
            <person name="Pangilinan J."/>
            <person name="Yan J."/>
            <person name="Xiong Y."/>
            <person name="Grigoriev I.V."/>
            <person name="Hibbett D.S."/>
            <person name="Nagy L.G."/>
        </authorList>
    </citation>
    <scope>NUCLEOTIDE SEQUENCE [LARGE SCALE GENOMIC DNA]</scope>
    <source>
        <strain evidence="9 10">SZMC22713</strain>
    </source>
</reference>
<dbReference type="Proteomes" id="UP000294933">
    <property type="component" value="Unassembled WGS sequence"/>
</dbReference>
<feature type="transmembrane region" description="Helical" evidence="8">
    <location>
        <begin position="282"/>
        <end position="300"/>
    </location>
</feature>
<keyword evidence="4 5" id="KW-0472">Membrane</keyword>
<sequence length="372" mass="40514">MTSSSVPPEPNDELQPLIPPPTGHGKPSGLDVNADLEDVAVPLDEHEVSALEEPPKGWRWWIVTRNVFLGVLGVLLVVIIVKSFTDADDVEFDLPKALKAALGGGLSGAAAMVLQVLTLMPLRTVMNYQYRYGTTTTQAIKTLYADGGYTRYYQGLSAALIQGPVSRFGDTAANAGILALLQGNPYLRRLYSPVKTIFASLAAAAFRMILTPVDTVKTTMQTQGRDGMKILRARIKANGIGSLWWGAFATAAATFVGHYPWFGTYNYLDSTLPPPTTFAEKLLRQAFIGFCASVISDTVSNSLRVVKTYRQVNLTRVSYTTAAREVIAVDGIKGLFGRGLKTRILANGLQGLMFSVLWKLFLDLWDEKTKSG</sequence>
<keyword evidence="10" id="KW-1185">Reference proteome</keyword>
<comment type="subcellular location">
    <subcellularLocation>
        <location evidence="1">Membrane</location>
        <topology evidence="1">Multi-pass membrane protein</topology>
    </subcellularLocation>
</comment>
<gene>
    <name evidence="9" type="ORF">BD410DRAFT_790973</name>
</gene>
<evidence type="ECO:0000313" key="10">
    <source>
        <dbReference type="Proteomes" id="UP000294933"/>
    </source>
</evidence>
<keyword evidence="6" id="KW-0813">Transport</keyword>
<dbReference type="PROSITE" id="PS50920">
    <property type="entry name" value="SOLCAR"/>
    <property type="match status" value="1"/>
</dbReference>
<dbReference type="PANTHER" id="PTHR47567:SF1">
    <property type="entry name" value="NAD-DEPENDENT EPIMERASE_DEHYDRATASE DOMAIN-CONTAINING PROTEIN"/>
    <property type="match status" value="1"/>
</dbReference>
<accession>A0A4Y7PZM7</accession>
<feature type="transmembrane region" description="Helical" evidence="8">
    <location>
        <begin position="60"/>
        <end position="81"/>
    </location>
</feature>
<evidence type="ECO:0000256" key="3">
    <source>
        <dbReference type="ARBA" id="ARBA00022989"/>
    </source>
</evidence>
<dbReference type="Pfam" id="PF00153">
    <property type="entry name" value="Mito_carr"/>
    <property type="match status" value="2"/>
</dbReference>
<feature type="transmembrane region" description="Helical" evidence="8">
    <location>
        <begin position="101"/>
        <end position="122"/>
    </location>
</feature>
<evidence type="ECO:0000256" key="8">
    <source>
        <dbReference type="SAM" id="Phobius"/>
    </source>
</evidence>
<evidence type="ECO:0000256" key="1">
    <source>
        <dbReference type="ARBA" id="ARBA00004141"/>
    </source>
</evidence>
<dbReference type="Gene3D" id="1.50.40.10">
    <property type="entry name" value="Mitochondrial carrier domain"/>
    <property type="match status" value="1"/>
</dbReference>
<evidence type="ECO:0000256" key="7">
    <source>
        <dbReference type="SAM" id="MobiDB-lite"/>
    </source>
</evidence>
<dbReference type="OrthoDB" id="409948at2759"/>
<keyword evidence="3 8" id="KW-1133">Transmembrane helix</keyword>
<feature type="transmembrane region" description="Helical" evidence="8">
    <location>
        <begin position="242"/>
        <end position="262"/>
    </location>
</feature>
<dbReference type="GO" id="GO:0016020">
    <property type="term" value="C:membrane"/>
    <property type="evidence" value="ECO:0007669"/>
    <property type="project" value="UniProtKB-SubCell"/>
</dbReference>
<dbReference type="VEuPathDB" id="FungiDB:BD410DRAFT_790973"/>
<evidence type="ECO:0000256" key="2">
    <source>
        <dbReference type="ARBA" id="ARBA00022692"/>
    </source>
</evidence>
<evidence type="ECO:0000313" key="9">
    <source>
        <dbReference type="EMBL" id="TDL20458.1"/>
    </source>
</evidence>
<evidence type="ECO:0000256" key="5">
    <source>
        <dbReference type="PROSITE-ProRule" id="PRU00282"/>
    </source>
</evidence>
<dbReference type="AlphaFoldDB" id="A0A4Y7PZM7"/>
<organism evidence="9 10">
    <name type="scientific">Rickenella mellea</name>
    <dbReference type="NCBI Taxonomy" id="50990"/>
    <lineage>
        <taxon>Eukaryota</taxon>
        <taxon>Fungi</taxon>
        <taxon>Dikarya</taxon>
        <taxon>Basidiomycota</taxon>
        <taxon>Agaricomycotina</taxon>
        <taxon>Agaricomycetes</taxon>
        <taxon>Hymenochaetales</taxon>
        <taxon>Rickenellaceae</taxon>
        <taxon>Rickenella</taxon>
    </lineage>
</organism>
<dbReference type="SUPFAM" id="SSF103506">
    <property type="entry name" value="Mitochondrial carrier"/>
    <property type="match status" value="1"/>
</dbReference>
<dbReference type="InterPro" id="IPR023395">
    <property type="entry name" value="MCP_dom_sf"/>
</dbReference>
<proteinExistence type="inferred from homology"/>
<evidence type="ECO:0000256" key="6">
    <source>
        <dbReference type="RuleBase" id="RU000488"/>
    </source>
</evidence>
<evidence type="ECO:0000256" key="4">
    <source>
        <dbReference type="ARBA" id="ARBA00023136"/>
    </source>
</evidence>
<feature type="region of interest" description="Disordered" evidence="7">
    <location>
        <begin position="1"/>
        <end position="31"/>
    </location>
</feature>